<dbReference type="InterPro" id="IPR017853">
    <property type="entry name" value="GH"/>
</dbReference>
<dbReference type="SUPFAM" id="SSF51055">
    <property type="entry name" value="Carbohydrate binding domain"/>
    <property type="match status" value="1"/>
</dbReference>
<dbReference type="InterPro" id="IPR011583">
    <property type="entry name" value="Chitinase_II/V-like_cat"/>
</dbReference>
<dbReference type="SUPFAM" id="SSF51445">
    <property type="entry name" value="(Trans)glycosidases"/>
    <property type="match status" value="1"/>
</dbReference>
<dbReference type="SMART" id="SM00636">
    <property type="entry name" value="Glyco_18"/>
    <property type="match status" value="1"/>
</dbReference>
<evidence type="ECO:0000256" key="1">
    <source>
        <dbReference type="ARBA" id="ARBA00022801"/>
    </source>
</evidence>
<dbReference type="GO" id="GO:0005576">
    <property type="term" value="C:extracellular region"/>
    <property type="evidence" value="ECO:0007669"/>
    <property type="project" value="InterPro"/>
</dbReference>
<evidence type="ECO:0000313" key="6">
    <source>
        <dbReference type="Proteomes" id="UP001304243"/>
    </source>
</evidence>
<dbReference type="InterPro" id="IPR050314">
    <property type="entry name" value="Glycosyl_Hydrlase_18"/>
</dbReference>
<evidence type="ECO:0000256" key="3">
    <source>
        <dbReference type="SAM" id="SignalP"/>
    </source>
</evidence>
<dbReference type="Gene3D" id="2.10.10.20">
    <property type="entry name" value="Carbohydrate-binding module superfamily 5/12"/>
    <property type="match status" value="1"/>
</dbReference>
<keyword evidence="6" id="KW-1185">Reference proteome</keyword>
<dbReference type="GO" id="GO:0004568">
    <property type="term" value="F:chitinase activity"/>
    <property type="evidence" value="ECO:0007669"/>
    <property type="project" value="TreeGrafter"/>
</dbReference>
<dbReference type="Gene3D" id="3.10.50.10">
    <property type="match status" value="1"/>
</dbReference>
<name>A0AAN7D3N9_9FUNG</name>
<proteinExistence type="predicted"/>
<evidence type="ECO:0000259" key="4">
    <source>
        <dbReference type="PROSITE" id="PS51910"/>
    </source>
</evidence>
<keyword evidence="2" id="KW-0119">Carbohydrate metabolism</keyword>
<evidence type="ECO:0000256" key="2">
    <source>
        <dbReference type="ARBA" id="ARBA00023277"/>
    </source>
</evidence>
<dbReference type="PROSITE" id="PS51910">
    <property type="entry name" value="GH18_2"/>
    <property type="match status" value="1"/>
</dbReference>
<organism evidence="5 6">
    <name type="scientific">Mucor velutinosus</name>
    <dbReference type="NCBI Taxonomy" id="708070"/>
    <lineage>
        <taxon>Eukaryota</taxon>
        <taxon>Fungi</taxon>
        <taxon>Fungi incertae sedis</taxon>
        <taxon>Mucoromycota</taxon>
        <taxon>Mucoromycotina</taxon>
        <taxon>Mucoromycetes</taxon>
        <taxon>Mucorales</taxon>
        <taxon>Mucorineae</taxon>
        <taxon>Mucoraceae</taxon>
        <taxon>Mucor</taxon>
    </lineage>
</organism>
<feature type="domain" description="GH18" evidence="4">
    <location>
        <begin position="36"/>
        <end position="419"/>
    </location>
</feature>
<keyword evidence="1" id="KW-0378">Hydrolase</keyword>
<dbReference type="GeneID" id="89950039"/>
<dbReference type="InterPro" id="IPR003610">
    <property type="entry name" value="CBM5/12"/>
</dbReference>
<feature type="signal peptide" evidence="3">
    <location>
        <begin position="1"/>
        <end position="23"/>
    </location>
</feature>
<dbReference type="GO" id="GO:0006032">
    <property type="term" value="P:chitin catabolic process"/>
    <property type="evidence" value="ECO:0007669"/>
    <property type="project" value="TreeGrafter"/>
</dbReference>
<dbReference type="InterPro" id="IPR001223">
    <property type="entry name" value="Glyco_hydro18_cat"/>
</dbReference>
<dbReference type="GO" id="GO:0005975">
    <property type="term" value="P:carbohydrate metabolic process"/>
    <property type="evidence" value="ECO:0007669"/>
    <property type="project" value="InterPro"/>
</dbReference>
<dbReference type="AlphaFoldDB" id="A0AAN7D3N9"/>
<dbReference type="EMBL" id="JASEJX010000034">
    <property type="protein sequence ID" value="KAK4510181.1"/>
    <property type="molecule type" value="Genomic_DNA"/>
</dbReference>
<dbReference type="PANTHER" id="PTHR11177">
    <property type="entry name" value="CHITINASE"/>
    <property type="match status" value="1"/>
</dbReference>
<reference evidence="5 6" key="1">
    <citation type="submission" date="2022-11" db="EMBL/GenBank/DDBJ databases">
        <title>Mucor velutinosus strain NIH1002 WGS.</title>
        <authorList>
            <person name="Subramanian P."/>
            <person name="Mullikin J.C."/>
            <person name="Segre J.A."/>
            <person name="Zelazny A.M."/>
        </authorList>
    </citation>
    <scope>NUCLEOTIDE SEQUENCE [LARGE SCALE GENOMIC DNA]</scope>
    <source>
        <strain evidence="5 6">NIH1002</strain>
    </source>
</reference>
<dbReference type="InterPro" id="IPR029070">
    <property type="entry name" value="Chitinase_insertion_sf"/>
</dbReference>
<dbReference type="CDD" id="cd12215">
    <property type="entry name" value="ChiC_BD"/>
    <property type="match status" value="1"/>
</dbReference>
<keyword evidence="3" id="KW-0732">Signal</keyword>
<dbReference type="GO" id="GO:0030246">
    <property type="term" value="F:carbohydrate binding"/>
    <property type="evidence" value="ECO:0007669"/>
    <property type="project" value="InterPro"/>
</dbReference>
<evidence type="ECO:0000313" key="5">
    <source>
        <dbReference type="EMBL" id="KAK4510181.1"/>
    </source>
</evidence>
<dbReference type="InterPro" id="IPR036573">
    <property type="entry name" value="CBM_sf_5/12"/>
</dbReference>
<dbReference type="Gene3D" id="3.20.20.80">
    <property type="entry name" value="Glycosidases"/>
    <property type="match status" value="1"/>
</dbReference>
<dbReference type="PANTHER" id="PTHR11177:SF392">
    <property type="entry name" value="HAP41P"/>
    <property type="match status" value="1"/>
</dbReference>
<dbReference type="SMART" id="SM00495">
    <property type="entry name" value="ChtBD3"/>
    <property type="match status" value="1"/>
</dbReference>
<dbReference type="SUPFAM" id="SSF54556">
    <property type="entry name" value="Chitinase insertion domain"/>
    <property type="match status" value="1"/>
</dbReference>
<protein>
    <recommendedName>
        <fullName evidence="4">GH18 domain-containing protein</fullName>
    </recommendedName>
</protein>
<sequence length="513" mass="54702">MKFSTLLVTVAAAALCLFDGSTATPTGLTTRATNGKVIVGYFPNWLYGRYTPSMIDFTKYTHVYYAFAIQNTATTPTWSDSGVFDDYVQYGFPKLVSLAHAAGTKVMVSVGGWSGSTQFSPMAASASNRAAWIKWNVDFVSKYGTDGVDIDWEYPTAKGAGCNAVSDNDVANLNTLVKELRTALNSNFPNNYKEITMAVHITPWGGDNDATDVSSFVPYIDRFHVMAFDVNGAWNSTSGPNSPFHNQPGFGYPVGWAEGVEKWHSAGVPYNKIAGGIAFYGRAQTLTVTSNPTTQYNPAVSPSPPLGDSLDGPWTNPYCSSDTSSASGVWRWTNMRSQGLLTSPTTAASPWIRNFDNVTQTPWLYNPTNKQFISYDDPVSLGVKTNHALSKDLAGLFVWSIEQDNGELLNAIAPMIAGNPKPTPITTGTVAPTSTATATATNTGTATTSTTTATPTSGAGCGGVAAWNAATAYNGGATVSYNGNVYTAQWWTQGETPSPTGPAWATWKLVKAC</sequence>
<feature type="chain" id="PRO_5042820434" description="GH18 domain-containing protein" evidence="3">
    <location>
        <begin position="24"/>
        <end position="513"/>
    </location>
</feature>
<dbReference type="Pfam" id="PF00704">
    <property type="entry name" value="Glyco_hydro_18"/>
    <property type="match status" value="1"/>
</dbReference>
<accession>A0AAN7D3N9</accession>
<dbReference type="GO" id="GO:0008061">
    <property type="term" value="F:chitin binding"/>
    <property type="evidence" value="ECO:0007669"/>
    <property type="project" value="InterPro"/>
</dbReference>
<comment type="caution">
    <text evidence="5">The sequence shown here is derived from an EMBL/GenBank/DDBJ whole genome shotgun (WGS) entry which is preliminary data.</text>
</comment>
<dbReference type="Pfam" id="PF02839">
    <property type="entry name" value="CBM_5_12"/>
    <property type="match status" value="1"/>
</dbReference>
<dbReference type="RefSeq" id="XP_064676847.1">
    <property type="nucleotide sequence ID" value="XM_064825629.1"/>
</dbReference>
<gene>
    <name evidence="5" type="ORF">ATC70_006353</name>
</gene>
<dbReference type="Proteomes" id="UP001304243">
    <property type="component" value="Unassembled WGS sequence"/>
</dbReference>